<keyword evidence="1" id="KW-0472">Membrane</keyword>
<dbReference type="Proteomes" id="UP000250079">
    <property type="component" value="Chromosome"/>
</dbReference>
<keyword evidence="3" id="KW-1185">Reference proteome</keyword>
<evidence type="ECO:0000313" key="2">
    <source>
        <dbReference type="EMBL" id="ASJ75514.1"/>
    </source>
</evidence>
<protein>
    <recommendedName>
        <fullName evidence="4">DUF4381 domain-containing protein</fullName>
    </recommendedName>
</protein>
<dbReference type="InterPro" id="IPR025489">
    <property type="entry name" value="DUF4381"/>
</dbReference>
<keyword evidence="1" id="KW-0812">Transmembrane</keyword>
<evidence type="ECO:0000313" key="3">
    <source>
        <dbReference type="Proteomes" id="UP000250079"/>
    </source>
</evidence>
<accession>A0A2Z2P6M9</accession>
<proteinExistence type="predicted"/>
<dbReference type="Pfam" id="PF14316">
    <property type="entry name" value="DUF4381"/>
    <property type="match status" value="1"/>
</dbReference>
<dbReference type="KEGG" id="gai:IMCC3135_27295"/>
<evidence type="ECO:0000256" key="1">
    <source>
        <dbReference type="SAM" id="Phobius"/>
    </source>
</evidence>
<dbReference type="RefSeq" id="WP_088920425.1">
    <property type="nucleotide sequence ID" value="NZ_CP018632.1"/>
</dbReference>
<feature type="transmembrane region" description="Helical" evidence="1">
    <location>
        <begin position="27"/>
        <end position="47"/>
    </location>
</feature>
<keyword evidence="1" id="KW-1133">Transmembrane helix</keyword>
<name>A0A2Z2P6M9_9GAMM</name>
<dbReference type="EMBL" id="CP018632">
    <property type="protein sequence ID" value="ASJ75514.1"/>
    <property type="molecule type" value="Genomic_DNA"/>
</dbReference>
<dbReference type="OrthoDB" id="283083at2"/>
<reference evidence="2 3" key="1">
    <citation type="submission" date="2016-12" db="EMBL/GenBank/DDBJ databases">
        <authorList>
            <person name="Song W.-J."/>
            <person name="Kurnit D.M."/>
        </authorList>
    </citation>
    <scope>NUCLEOTIDE SEQUENCE [LARGE SCALE GENOMIC DNA]</scope>
    <source>
        <strain evidence="2 3">IMCC3135</strain>
    </source>
</reference>
<gene>
    <name evidence="2" type="ORF">IMCC3135_27295</name>
</gene>
<organism evidence="2 3">
    <name type="scientific">Granulosicoccus antarcticus IMCC3135</name>
    <dbReference type="NCBI Taxonomy" id="1192854"/>
    <lineage>
        <taxon>Bacteria</taxon>
        <taxon>Pseudomonadati</taxon>
        <taxon>Pseudomonadota</taxon>
        <taxon>Gammaproteobacteria</taxon>
        <taxon>Chromatiales</taxon>
        <taxon>Granulosicoccaceae</taxon>
        <taxon>Granulosicoccus</taxon>
    </lineage>
</organism>
<sequence length="167" mass="19198">MNEEDRQALLDQLHDVQLPELSAWPAAGWWLLLLSLILLVIVAMLSWRRYQARSWQREAFTELQRLRDQVVSQPTNSTLADCSRLARRVLLAVRSRSDVANLQGKAWLEELDSVCQQPLFAQGFGRLLEAGPYQRDPQISQNDLESLFDALEELVRSAARRQPTTTR</sequence>
<evidence type="ECO:0008006" key="4">
    <source>
        <dbReference type="Google" id="ProtNLM"/>
    </source>
</evidence>
<dbReference type="AlphaFoldDB" id="A0A2Z2P6M9"/>